<accession>A0A183DFY6</accession>
<name>A0A183DFY6_9BILA</name>
<keyword evidence="4 7" id="KW-0175">Coiled coil</keyword>
<comment type="similarity">
    <text evidence="2 6">Belongs to the ATPase inhibitor family.</text>
</comment>
<evidence type="ECO:0000256" key="1">
    <source>
        <dbReference type="ARBA" id="ARBA00004173"/>
    </source>
</evidence>
<evidence type="ECO:0000256" key="5">
    <source>
        <dbReference type="ARBA" id="ARBA00023128"/>
    </source>
</evidence>
<feature type="compositionally biased region" description="Gly residues" evidence="8">
    <location>
        <begin position="1"/>
        <end position="10"/>
    </location>
</feature>
<evidence type="ECO:0000256" key="3">
    <source>
        <dbReference type="ARBA" id="ARBA00022946"/>
    </source>
</evidence>
<evidence type="ECO:0000256" key="4">
    <source>
        <dbReference type="ARBA" id="ARBA00023054"/>
    </source>
</evidence>
<evidence type="ECO:0000256" key="6">
    <source>
        <dbReference type="RuleBase" id="RU368087"/>
    </source>
</evidence>
<dbReference type="PANTHER" id="PTHR48417:SF1">
    <property type="entry name" value="ATP SYNTHASE F1 SUBUNIT EPSILON"/>
    <property type="match status" value="1"/>
</dbReference>
<comment type="function">
    <text evidence="6">Thought to be a regulatory component of the ATP-synthesizing complex in the mitochondria.</text>
</comment>
<feature type="coiled-coil region" evidence="7">
    <location>
        <begin position="32"/>
        <end position="84"/>
    </location>
</feature>
<dbReference type="SUPFAM" id="SSF64602">
    <property type="entry name" value="F1 ATPase inhibitor, IF1, C-terminal domain"/>
    <property type="match status" value="1"/>
</dbReference>
<comment type="subcellular location">
    <subcellularLocation>
        <location evidence="1 6">Mitochondrion</location>
    </subcellularLocation>
</comment>
<evidence type="ECO:0000256" key="7">
    <source>
        <dbReference type="SAM" id="Coils"/>
    </source>
</evidence>
<keyword evidence="3" id="KW-0809">Transit peptide</keyword>
<dbReference type="AlphaFoldDB" id="A0A183DFY6"/>
<dbReference type="GO" id="GO:0042030">
    <property type="term" value="F:ATPase inhibitor activity"/>
    <property type="evidence" value="ECO:0007669"/>
    <property type="project" value="InterPro"/>
</dbReference>
<protein>
    <recommendedName>
        <fullName evidence="6">ATPase inhibitor, mitochondrial</fullName>
    </recommendedName>
</protein>
<evidence type="ECO:0000313" key="9">
    <source>
        <dbReference type="WBParaSite" id="GPUH_0000763601-mRNA-1"/>
    </source>
</evidence>
<proteinExistence type="inferred from homology"/>
<sequence>LNFQGGGSGGAIRDAGGAFGKQQAGREEQYFKNIEREQLKSLRLQYKNLRKEMEREIEEHEELARDHTEAAGRLKRRVAELQQEEEQLGH</sequence>
<evidence type="ECO:0000256" key="8">
    <source>
        <dbReference type="SAM" id="MobiDB-lite"/>
    </source>
</evidence>
<dbReference type="Gene3D" id="1.20.5.500">
    <property type="entry name" value="Single helix bin"/>
    <property type="match status" value="1"/>
</dbReference>
<keyword evidence="5 6" id="KW-0496">Mitochondrion</keyword>
<dbReference type="PANTHER" id="PTHR48417">
    <property type="entry name" value="ATP SYNTHASE F1 SUBUNIT EPSILON"/>
    <property type="match status" value="1"/>
</dbReference>
<dbReference type="InterPro" id="IPR007648">
    <property type="entry name" value="ATPase_inhibitor_mt"/>
</dbReference>
<evidence type="ECO:0000256" key="2">
    <source>
        <dbReference type="ARBA" id="ARBA00010901"/>
    </source>
</evidence>
<feature type="region of interest" description="Disordered" evidence="8">
    <location>
        <begin position="1"/>
        <end position="24"/>
    </location>
</feature>
<reference evidence="9" key="1">
    <citation type="submission" date="2016-06" db="UniProtKB">
        <authorList>
            <consortium name="WormBaseParasite"/>
        </authorList>
    </citation>
    <scope>IDENTIFICATION</scope>
</reference>
<dbReference type="GO" id="GO:0005739">
    <property type="term" value="C:mitochondrion"/>
    <property type="evidence" value="ECO:0007669"/>
    <property type="project" value="UniProtKB-SubCell"/>
</dbReference>
<organism evidence="9">
    <name type="scientific">Gongylonema pulchrum</name>
    <dbReference type="NCBI Taxonomy" id="637853"/>
    <lineage>
        <taxon>Eukaryota</taxon>
        <taxon>Metazoa</taxon>
        <taxon>Ecdysozoa</taxon>
        <taxon>Nematoda</taxon>
        <taxon>Chromadorea</taxon>
        <taxon>Rhabditida</taxon>
        <taxon>Spirurina</taxon>
        <taxon>Spiruromorpha</taxon>
        <taxon>Spiruroidea</taxon>
        <taxon>Gongylonematidae</taxon>
        <taxon>Gongylonema</taxon>
    </lineage>
</organism>
<dbReference type="WBParaSite" id="GPUH_0000763601-mRNA-1">
    <property type="protein sequence ID" value="GPUH_0000763601-mRNA-1"/>
    <property type="gene ID" value="GPUH_0000763601"/>
</dbReference>
<dbReference type="Pfam" id="PF04568">
    <property type="entry name" value="IATP"/>
    <property type="match status" value="1"/>
</dbReference>